<keyword evidence="2" id="KW-1185">Reference proteome</keyword>
<sequence>MNFHIYKGLKNVKFKNYTKNKSKSLNTGSTQKLREKFDREIVLSLSASNREKSLSSDGIYPLGYI</sequence>
<name>A0ABQ9ERZ9_TEGGR</name>
<reference evidence="1 2" key="1">
    <citation type="submission" date="2022-12" db="EMBL/GenBank/DDBJ databases">
        <title>Chromosome-level genome of Tegillarca granosa.</title>
        <authorList>
            <person name="Kim J."/>
        </authorList>
    </citation>
    <scope>NUCLEOTIDE SEQUENCE [LARGE SCALE GENOMIC DNA]</scope>
    <source>
        <strain evidence="1">Teg-2019</strain>
        <tissue evidence="1">Adductor muscle</tissue>
    </source>
</reference>
<gene>
    <name evidence="1" type="ORF">KUTeg_014509</name>
</gene>
<comment type="caution">
    <text evidence="1">The sequence shown here is derived from an EMBL/GenBank/DDBJ whole genome shotgun (WGS) entry which is preliminary data.</text>
</comment>
<dbReference type="Proteomes" id="UP001217089">
    <property type="component" value="Unassembled WGS sequence"/>
</dbReference>
<evidence type="ECO:0000313" key="1">
    <source>
        <dbReference type="EMBL" id="KAJ8307940.1"/>
    </source>
</evidence>
<organism evidence="1 2">
    <name type="scientific">Tegillarca granosa</name>
    <name type="common">Malaysian cockle</name>
    <name type="synonym">Anadara granosa</name>
    <dbReference type="NCBI Taxonomy" id="220873"/>
    <lineage>
        <taxon>Eukaryota</taxon>
        <taxon>Metazoa</taxon>
        <taxon>Spiralia</taxon>
        <taxon>Lophotrochozoa</taxon>
        <taxon>Mollusca</taxon>
        <taxon>Bivalvia</taxon>
        <taxon>Autobranchia</taxon>
        <taxon>Pteriomorphia</taxon>
        <taxon>Arcoida</taxon>
        <taxon>Arcoidea</taxon>
        <taxon>Arcidae</taxon>
        <taxon>Tegillarca</taxon>
    </lineage>
</organism>
<protein>
    <submittedName>
        <fullName evidence="1">Uncharacterized protein</fullName>
    </submittedName>
</protein>
<accession>A0ABQ9ERZ9</accession>
<dbReference type="EMBL" id="JARBDR010000674">
    <property type="protein sequence ID" value="KAJ8307940.1"/>
    <property type="molecule type" value="Genomic_DNA"/>
</dbReference>
<evidence type="ECO:0000313" key="2">
    <source>
        <dbReference type="Proteomes" id="UP001217089"/>
    </source>
</evidence>
<proteinExistence type="predicted"/>